<dbReference type="RefSeq" id="WP_216242556.1">
    <property type="nucleotide sequence ID" value="NZ_JABACJ020000012.1"/>
</dbReference>
<dbReference type="Proteomes" id="UP000723714">
    <property type="component" value="Unassembled WGS sequence"/>
</dbReference>
<gene>
    <name evidence="1" type="ORF">HGO97_013440</name>
</gene>
<dbReference type="Pfam" id="PF08922">
    <property type="entry name" value="DUF1905"/>
    <property type="match status" value="1"/>
</dbReference>
<evidence type="ECO:0000313" key="1">
    <source>
        <dbReference type="EMBL" id="MBU3876811.1"/>
    </source>
</evidence>
<evidence type="ECO:0000313" key="2">
    <source>
        <dbReference type="Proteomes" id="UP000723714"/>
    </source>
</evidence>
<comment type="caution">
    <text evidence="1">The sequence shown here is derived from an EMBL/GenBank/DDBJ whole genome shotgun (WGS) entry which is preliminary data.</text>
</comment>
<keyword evidence="2" id="KW-1185">Reference proteome</keyword>
<dbReference type="InterPro" id="IPR015018">
    <property type="entry name" value="DUF1905"/>
</dbReference>
<dbReference type="EMBL" id="JABACJ020000012">
    <property type="protein sequence ID" value="MBU3876811.1"/>
    <property type="molecule type" value="Genomic_DNA"/>
</dbReference>
<protein>
    <submittedName>
        <fullName evidence="1">DUF1905 domain-containing protein</fullName>
    </submittedName>
</protein>
<organism evidence="1 2">
    <name type="scientific">Faecalicatena faecalis</name>
    <dbReference type="NCBI Taxonomy" id="2726362"/>
    <lineage>
        <taxon>Bacteria</taxon>
        <taxon>Bacillati</taxon>
        <taxon>Bacillota</taxon>
        <taxon>Clostridia</taxon>
        <taxon>Lachnospirales</taxon>
        <taxon>Lachnospiraceae</taxon>
        <taxon>Faecalicatena</taxon>
    </lineage>
</organism>
<name>A0ABS6D5P3_9FIRM</name>
<accession>A0ABS6D5P3</accession>
<proteinExistence type="predicted"/>
<reference evidence="1 2" key="1">
    <citation type="submission" date="2021-06" db="EMBL/GenBank/DDBJ databases">
        <title>Faecalicatena sp. nov. isolated from porcine feces.</title>
        <authorList>
            <person name="Oh B.S."/>
            <person name="Lee J.H."/>
        </authorList>
    </citation>
    <scope>NUCLEOTIDE SEQUENCE [LARGE SCALE GENOMIC DNA]</scope>
    <source>
        <strain evidence="1 2">AGMB00832</strain>
    </source>
</reference>
<sequence>MRQNVGKHQMIYRFNTTLHKGGNRFFASIPFNIWEITGLKGNIPCRVVMEEHSFECRLVPKGGGTYWIPVNKSIASSLLQEREIKTSLEPILSLSRINHDSPYSKELPVRKIDSIQEIPFQQGLCGQCCVAMLAGVSLEKVISVMGRGRASWSKILETLDYNGISYAGKAVYPRGGSFLLPQCCIVNHHNVFLLWYKGAFWGVQNVDYSKIISYIEIFL</sequence>